<dbReference type="EMBL" id="JASKHM010000012">
    <property type="protein sequence ID" value="MEQ4484720.1"/>
    <property type="molecule type" value="Genomic_DNA"/>
</dbReference>
<dbReference type="Proteomes" id="UP001493487">
    <property type="component" value="Unassembled WGS sequence"/>
</dbReference>
<dbReference type="Gene3D" id="3.20.20.80">
    <property type="entry name" value="Glycosidases"/>
    <property type="match status" value="1"/>
</dbReference>
<comment type="caution">
    <text evidence="1">The sequence shown here is derived from an EMBL/GenBank/DDBJ whole genome shotgun (WGS) entry which is preliminary data.</text>
</comment>
<protein>
    <submittedName>
        <fullName evidence="1">Glycoside hydrolase family 99-like domain-containing protein</fullName>
    </submittedName>
</protein>
<name>A0ABV1KXH4_9BACL</name>
<proteinExistence type="predicted"/>
<dbReference type="RefSeq" id="WP_232187099.1">
    <property type="nucleotide sequence ID" value="NZ_JAIOAP010000011.1"/>
</dbReference>
<gene>
    <name evidence="1" type="ORF">QJS35_20250</name>
</gene>
<dbReference type="CDD" id="cd11579">
    <property type="entry name" value="Glyco_tran_WbsX"/>
    <property type="match status" value="1"/>
</dbReference>
<organism evidence="1 2">
    <name type="scientific">Cohnella silvisoli</name>
    <dbReference type="NCBI Taxonomy" id="2873699"/>
    <lineage>
        <taxon>Bacteria</taxon>
        <taxon>Bacillati</taxon>
        <taxon>Bacillota</taxon>
        <taxon>Bacilli</taxon>
        <taxon>Bacillales</taxon>
        <taxon>Paenibacillaceae</taxon>
        <taxon>Cohnella</taxon>
    </lineage>
</organism>
<sequence length="374" mass="43296">MSEKFEIAVYYFPQYHPDPRNDEWHGKGWTEWEMLRRATPRFPGHAQPKVSVLGEYDESLPETAEKQIALAADHGVDTFIYDWYWYDGKPFLNGALDRAYLRARNNDRLKFALMWANHDWWDLYPAPGGSFGNLTSGRTSRESFEAATDYIITNYLAHPSYWKVEGKLYFSIFDFYGLVEGLGGIEQTKAALQSFRDKTLKAGLPGLHLNAIHGSVMIFCRYKDIPDADVLLHALGFDSVTSYNWHQDTPMPNFPATDYADYAEVAMRDWEKIRKQWTLPYYPSVSMGWDPTPRTDQSLNYEPLGYPYTAVLVDNTPEQFEKVLRRTKDDLREKGQSIFMINAWNEWTEGSYLEPDTVHGMGYLEAVRRVFGSS</sequence>
<evidence type="ECO:0000313" key="2">
    <source>
        <dbReference type="Proteomes" id="UP001493487"/>
    </source>
</evidence>
<evidence type="ECO:0000313" key="1">
    <source>
        <dbReference type="EMBL" id="MEQ4484720.1"/>
    </source>
</evidence>
<dbReference type="PANTHER" id="PTHR41244:SF1">
    <property type="entry name" value="GLYCOSYLTRANSFERASE"/>
    <property type="match status" value="1"/>
</dbReference>
<dbReference type="Pfam" id="PF14307">
    <property type="entry name" value="Glyco_tran_WbsX"/>
    <property type="match status" value="1"/>
</dbReference>
<accession>A0ABV1KXH4</accession>
<dbReference type="PANTHER" id="PTHR41244">
    <property type="entry name" value="RHAMNAN SYNTHESIS F"/>
    <property type="match status" value="1"/>
</dbReference>
<keyword evidence="2" id="KW-1185">Reference proteome</keyword>
<dbReference type="InterPro" id="IPR032719">
    <property type="entry name" value="WbsX"/>
</dbReference>
<reference evidence="1 2" key="1">
    <citation type="journal article" date="2023" name="Genome Announc.">
        <title>Pan-Genome Analyses of the Genus Cohnella and Proposal of the Novel Species Cohnella silvisoli sp. nov., Isolated from Forest Soil.</title>
        <authorList>
            <person name="Wang C."/>
            <person name="Mao L."/>
            <person name="Bao G."/>
            <person name="Zhu H."/>
        </authorList>
    </citation>
    <scope>NUCLEOTIDE SEQUENCE [LARGE SCALE GENOMIC DNA]</scope>
    <source>
        <strain evidence="1 2">NL03-T5-1</strain>
    </source>
</reference>